<keyword evidence="3" id="KW-1185">Reference proteome</keyword>
<reference evidence="2 3" key="1">
    <citation type="submission" date="2017-08" db="EMBL/GenBank/DDBJ databases">
        <title>Complete Genome Sequence of Streptomyces formicae KY5, the formicamycin producer.</title>
        <authorList>
            <person name="Holmes N.A."/>
            <person name="Devine R."/>
            <person name="Qin Z."/>
            <person name="Seipke R.F."/>
            <person name="Wilkinson B."/>
            <person name="Hutchings M.I."/>
        </authorList>
    </citation>
    <scope>NUCLEOTIDE SEQUENCE [LARGE SCALE GENOMIC DNA]</scope>
    <source>
        <strain evidence="2 3">KY5</strain>
    </source>
</reference>
<keyword evidence="1" id="KW-0472">Membrane</keyword>
<protein>
    <submittedName>
        <fullName evidence="2">Uncharacterized protein</fullName>
    </submittedName>
</protein>
<evidence type="ECO:0000313" key="2">
    <source>
        <dbReference type="EMBL" id="ATL29222.1"/>
    </source>
</evidence>
<name>A0A291QC75_9ACTN</name>
<accession>A0A291QC75</accession>
<dbReference type="Proteomes" id="UP000221011">
    <property type="component" value="Chromosome"/>
</dbReference>
<sequence length="66" mass="6759">MDAGNHFELAIAVAIATFGVLIGLVYVALYARRYFTTPTAAGTMALARTPTATPTSAAPGDGLSRS</sequence>
<dbReference type="AlphaFoldDB" id="A0A291QC75"/>
<evidence type="ECO:0000256" key="1">
    <source>
        <dbReference type="SAM" id="Phobius"/>
    </source>
</evidence>
<proteinExistence type="predicted"/>
<evidence type="ECO:0000313" key="3">
    <source>
        <dbReference type="Proteomes" id="UP000221011"/>
    </source>
</evidence>
<dbReference type="KEGG" id="sfk:KY5_4204"/>
<dbReference type="EMBL" id="CP022685">
    <property type="protein sequence ID" value="ATL29222.1"/>
    <property type="molecule type" value="Genomic_DNA"/>
</dbReference>
<keyword evidence="1" id="KW-0812">Transmembrane</keyword>
<gene>
    <name evidence="2" type="ORF">KY5_4204</name>
</gene>
<feature type="transmembrane region" description="Helical" evidence="1">
    <location>
        <begin position="6"/>
        <end position="29"/>
    </location>
</feature>
<organism evidence="2 3">
    <name type="scientific">Streptomyces formicae</name>
    <dbReference type="NCBI Taxonomy" id="1616117"/>
    <lineage>
        <taxon>Bacteria</taxon>
        <taxon>Bacillati</taxon>
        <taxon>Actinomycetota</taxon>
        <taxon>Actinomycetes</taxon>
        <taxon>Kitasatosporales</taxon>
        <taxon>Streptomycetaceae</taxon>
        <taxon>Streptomyces</taxon>
    </lineage>
</organism>
<keyword evidence="1" id="KW-1133">Transmembrane helix</keyword>